<keyword evidence="7" id="KW-1185">Reference proteome</keyword>
<reference evidence="6" key="1">
    <citation type="journal article" date="2020" name="bioRxiv">
        <title>Comparative genomics of Chlamydomonas.</title>
        <authorList>
            <person name="Craig R.J."/>
            <person name="Hasan A.R."/>
            <person name="Ness R.W."/>
            <person name="Keightley P.D."/>
        </authorList>
    </citation>
    <scope>NUCLEOTIDE SEQUENCE</scope>
    <source>
        <strain evidence="6">SAG 7.73</strain>
    </source>
</reference>
<evidence type="ECO:0000256" key="4">
    <source>
        <dbReference type="ARBA" id="ARBA00023136"/>
    </source>
</evidence>
<comment type="subcellular location">
    <subcellularLocation>
        <location evidence="1">Membrane</location>
        <topology evidence="1">Multi-pass membrane protein</topology>
    </subcellularLocation>
</comment>
<organism evidence="6 7">
    <name type="scientific">Chlamydomonas incerta</name>
    <dbReference type="NCBI Taxonomy" id="51695"/>
    <lineage>
        <taxon>Eukaryota</taxon>
        <taxon>Viridiplantae</taxon>
        <taxon>Chlorophyta</taxon>
        <taxon>core chlorophytes</taxon>
        <taxon>Chlorophyceae</taxon>
        <taxon>CS clade</taxon>
        <taxon>Chlamydomonadales</taxon>
        <taxon>Chlamydomonadaceae</taxon>
        <taxon>Chlamydomonas</taxon>
    </lineage>
</organism>
<evidence type="ECO:0000256" key="1">
    <source>
        <dbReference type="ARBA" id="ARBA00004141"/>
    </source>
</evidence>
<dbReference type="AlphaFoldDB" id="A0A835STA2"/>
<evidence type="ECO:0000256" key="3">
    <source>
        <dbReference type="ARBA" id="ARBA00022989"/>
    </source>
</evidence>
<dbReference type="OrthoDB" id="7933078at2759"/>
<feature type="transmembrane region" description="Helical" evidence="5">
    <location>
        <begin position="103"/>
        <end position="122"/>
    </location>
</feature>
<feature type="transmembrane region" description="Helical" evidence="5">
    <location>
        <begin position="185"/>
        <end position="208"/>
    </location>
</feature>
<protein>
    <submittedName>
        <fullName evidence="6">Uncharacterized protein</fullName>
    </submittedName>
</protein>
<accession>A0A835STA2</accession>
<dbReference type="PANTHER" id="PTHR23291">
    <property type="entry name" value="BAX INHIBITOR-RELATED"/>
    <property type="match status" value="1"/>
</dbReference>
<evidence type="ECO:0000256" key="2">
    <source>
        <dbReference type="ARBA" id="ARBA00022692"/>
    </source>
</evidence>
<feature type="transmembrane region" description="Helical" evidence="5">
    <location>
        <begin position="220"/>
        <end position="239"/>
    </location>
</feature>
<proteinExistence type="inferred from homology"/>
<gene>
    <name evidence="6" type="ORF">HXX76_011041</name>
</gene>
<evidence type="ECO:0000313" key="7">
    <source>
        <dbReference type="Proteomes" id="UP000650467"/>
    </source>
</evidence>
<dbReference type="EMBL" id="JAEHOC010000031">
    <property type="protein sequence ID" value="KAG2429273.1"/>
    <property type="molecule type" value="Genomic_DNA"/>
</dbReference>
<feature type="transmembrane region" description="Helical" evidence="5">
    <location>
        <begin position="70"/>
        <end position="91"/>
    </location>
</feature>
<dbReference type="GO" id="GO:0016020">
    <property type="term" value="C:membrane"/>
    <property type="evidence" value="ECO:0007669"/>
    <property type="project" value="UniProtKB-SubCell"/>
</dbReference>
<comment type="caution">
    <text evidence="6">The sequence shown here is derived from an EMBL/GenBank/DDBJ whole genome shotgun (WGS) entry which is preliminary data.</text>
</comment>
<dbReference type="PANTHER" id="PTHR23291:SF50">
    <property type="entry name" value="PROTEIN LIFEGUARD 4"/>
    <property type="match status" value="1"/>
</dbReference>
<dbReference type="InterPro" id="IPR006214">
    <property type="entry name" value="Bax_inhibitor_1-related"/>
</dbReference>
<name>A0A835STA2_CHLIN</name>
<evidence type="ECO:0000313" key="6">
    <source>
        <dbReference type="EMBL" id="KAG2429273.1"/>
    </source>
</evidence>
<sequence>MATAFERPQHSRGLGFDVEKGAALNAFAERTVRQGFVRKVFGLLAAQLALTTVIAGTCVASTAAKAFMAANPWVLMLSMLTGFAILLVLTLSSSARQSHPTNLVLLFAFTAAEGVLVGAASAASRTDIVLLAFGLTAGITMAMTVYALTTKNDMTMSGAALYSCLWGLLLAGLVGVFVRTSAFNIVLSALGAVVFSVYIAYDVQCLLGGEHKYAVSPDEYVLGAIAIYLDVINLFMHILRLLNELNRQ</sequence>
<dbReference type="Proteomes" id="UP000650467">
    <property type="component" value="Unassembled WGS sequence"/>
</dbReference>
<feature type="transmembrane region" description="Helical" evidence="5">
    <location>
        <begin position="40"/>
        <end position="64"/>
    </location>
</feature>
<feature type="transmembrane region" description="Helical" evidence="5">
    <location>
        <begin position="128"/>
        <end position="148"/>
    </location>
</feature>
<evidence type="ECO:0000256" key="5">
    <source>
        <dbReference type="RuleBase" id="RU004379"/>
    </source>
</evidence>
<comment type="similarity">
    <text evidence="5">Belongs to the BI1 family.</text>
</comment>
<dbReference type="Pfam" id="PF01027">
    <property type="entry name" value="Bax1-I"/>
    <property type="match status" value="1"/>
</dbReference>
<feature type="transmembrane region" description="Helical" evidence="5">
    <location>
        <begin position="160"/>
        <end position="179"/>
    </location>
</feature>
<keyword evidence="2 5" id="KW-0812">Transmembrane</keyword>
<keyword evidence="4 5" id="KW-0472">Membrane</keyword>
<keyword evidence="3 5" id="KW-1133">Transmembrane helix</keyword>